<dbReference type="InterPro" id="IPR026906">
    <property type="entry name" value="LRR_5"/>
</dbReference>
<name>A0A9W7C8X1_9STRA</name>
<gene>
    <name evidence="1" type="ORF">TrLO_g11352</name>
</gene>
<dbReference type="EMBL" id="BRXW01000021">
    <property type="protein sequence ID" value="GMI00299.1"/>
    <property type="molecule type" value="Genomic_DNA"/>
</dbReference>
<dbReference type="Pfam" id="PF13306">
    <property type="entry name" value="LRR_5"/>
    <property type="match status" value="1"/>
</dbReference>
<accession>A0A9W7C8X1</accession>
<dbReference type="SUPFAM" id="SSF52058">
    <property type="entry name" value="L domain-like"/>
    <property type="match status" value="1"/>
</dbReference>
<protein>
    <submittedName>
        <fullName evidence="1">Uncharacterized protein</fullName>
    </submittedName>
</protein>
<organism evidence="1 2">
    <name type="scientific">Triparma laevis f. longispina</name>
    <dbReference type="NCBI Taxonomy" id="1714387"/>
    <lineage>
        <taxon>Eukaryota</taxon>
        <taxon>Sar</taxon>
        <taxon>Stramenopiles</taxon>
        <taxon>Ochrophyta</taxon>
        <taxon>Bolidophyceae</taxon>
        <taxon>Parmales</taxon>
        <taxon>Triparmaceae</taxon>
        <taxon>Triparma</taxon>
    </lineage>
</organism>
<dbReference type="Gene3D" id="3.80.10.10">
    <property type="entry name" value="Ribonuclease Inhibitor"/>
    <property type="match status" value="1"/>
</dbReference>
<reference evidence="2" key="1">
    <citation type="journal article" date="2023" name="Commun. Biol.">
        <title>Genome analysis of Parmales, the sister group of diatoms, reveals the evolutionary specialization of diatoms from phago-mixotrophs to photoautotrophs.</title>
        <authorList>
            <person name="Ban H."/>
            <person name="Sato S."/>
            <person name="Yoshikawa S."/>
            <person name="Yamada K."/>
            <person name="Nakamura Y."/>
            <person name="Ichinomiya M."/>
            <person name="Sato N."/>
            <person name="Blanc-Mathieu R."/>
            <person name="Endo H."/>
            <person name="Kuwata A."/>
            <person name="Ogata H."/>
        </authorList>
    </citation>
    <scope>NUCLEOTIDE SEQUENCE [LARGE SCALE GENOMIC DNA]</scope>
    <source>
        <strain evidence="2">NIES 3700</strain>
    </source>
</reference>
<evidence type="ECO:0000313" key="2">
    <source>
        <dbReference type="Proteomes" id="UP001165122"/>
    </source>
</evidence>
<sequence>MTLRLATKAWNAAVDAHLDKGAKSGELIVAGENYLSLELWIKERFKFATRVIFLLNIIECSSLENVDLLHTNLQKIEGWGFYDCSELKSMTIPDSLQTLGQEVLRGCYELVPSNINTSDNDPVVARLRSQMSLNALLSEHVSVLDSEINSVLNSINTEDTDAVVSRLRSQMSLEALLDEHISVVDYPPCPNSAINAAPNSELDLDNDISFI</sequence>
<evidence type="ECO:0000313" key="1">
    <source>
        <dbReference type="EMBL" id="GMI00299.1"/>
    </source>
</evidence>
<dbReference type="InterPro" id="IPR032675">
    <property type="entry name" value="LRR_dom_sf"/>
</dbReference>
<comment type="caution">
    <text evidence="1">The sequence shown here is derived from an EMBL/GenBank/DDBJ whole genome shotgun (WGS) entry which is preliminary data.</text>
</comment>
<keyword evidence="2" id="KW-1185">Reference proteome</keyword>
<proteinExistence type="predicted"/>
<dbReference type="AlphaFoldDB" id="A0A9W7C8X1"/>
<dbReference type="Proteomes" id="UP001165122">
    <property type="component" value="Unassembled WGS sequence"/>
</dbReference>